<sequence length="118" mass="13082">MLSQMIVDSDGVERKLRGSTLEPELEINDGDCTLPLHFTDGWNQVQIDLNDFTSRCFGSYYGETMSVKVSSNCQLHRVYFCESANNNHPHKFSSSALLHSNLDTSPGGSGDGFDLPLH</sequence>
<keyword evidence="3" id="KW-1185">Reference proteome</keyword>
<proteinExistence type="predicted"/>
<dbReference type="Pfam" id="PF05018">
    <property type="entry name" value="CFA20_dom"/>
    <property type="match status" value="1"/>
</dbReference>
<dbReference type="InterPro" id="IPR007714">
    <property type="entry name" value="CFA20_dom"/>
</dbReference>
<gene>
    <name evidence="2" type="ORF">AFUS01_LOCUS9556</name>
</gene>
<evidence type="ECO:0000313" key="2">
    <source>
        <dbReference type="EMBL" id="CAG7720270.1"/>
    </source>
</evidence>
<name>A0A8J2NZP9_9HEXA</name>
<organism evidence="2 3">
    <name type="scientific">Allacma fusca</name>
    <dbReference type="NCBI Taxonomy" id="39272"/>
    <lineage>
        <taxon>Eukaryota</taxon>
        <taxon>Metazoa</taxon>
        <taxon>Ecdysozoa</taxon>
        <taxon>Arthropoda</taxon>
        <taxon>Hexapoda</taxon>
        <taxon>Collembola</taxon>
        <taxon>Symphypleona</taxon>
        <taxon>Sminthuridae</taxon>
        <taxon>Allacma</taxon>
    </lineage>
</organism>
<dbReference type="Proteomes" id="UP000708208">
    <property type="component" value="Unassembled WGS sequence"/>
</dbReference>
<protein>
    <recommendedName>
        <fullName evidence="1">CFA20 domain-containing protein</fullName>
    </recommendedName>
</protein>
<evidence type="ECO:0000313" key="3">
    <source>
        <dbReference type="Proteomes" id="UP000708208"/>
    </source>
</evidence>
<dbReference type="PANTHER" id="PTHR12458">
    <property type="entry name" value="ORF PROTEIN"/>
    <property type="match status" value="1"/>
</dbReference>
<accession>A0A8J2NZP9</accession>
<feature type="domain" description="CFA20" evidence="1">
    <location>
        <begin position="6"/>
        <end position="84"/>
    </location>
</feature>
<reference evidence="2" key="1">
    <citation type="submission" date="2021-06" db="EMBL/GenBank/DDBJ databases">
        <authorList>
            <person name="Hodson N. C."/>
            <person name="Mongue J. A."/>
            <person name="Jaron S. K."/>
        </authorList>
    </citation>
    <scope>NUCLEOTIDE SEQUENCE</scope>
</reference>
<comment type="caution">
    <text evidence="2">The sequence shown here is derived from an EMBL/GenBank/DDBJ whole genome shotgun (WGS) entry which is preliminary data.</text>
</comment>
<dbReference type="InterPro" id="IPR040441">
    <property type="entry name" value="CFA20/CFAP20DC"/>
</dbReference>
<dbReference type="AlphaFoldDB" id="A0A8J2NZP9"/>
<dbReference type="EMBL" id="CAJVCH010069110">
    <property type="protein sequence ID" value="CAG7720270.1"/>
    <property type="molecule type" value="Genomic_DNA"/>
</dbReference>
<evidence type="ECO:0000259" key="1">
    <source>
        <dbReference type="Pfam" id="PF05018"/>
    </source>
</evidence>